<name>A0ABQ3LHT1_9SPHN</name>
<evidence type="ECO:0000256" key="2">
    <source>
        <dbReference type="ARBA" id="ARBA00008681"/>
    </source>
</evidence>
<evidence type="ECO:0000256" key="6">
    <source>
        <dbReference type="SAM" id="SignalP"/>
    </source>
</evidence>
<protein>
    <recommendedName>
        <fullName evidence="3">17 kDa surface antigen</fullName>
    </recommendedName>
</protein>
<evidence type="ECO:0000256" key="3">
    <source>
        <dbReference type="ARBA" id="ARBA00015281"/>
    </source>
</evidence>
<dbReference type="InterPro" id="IPR008816">
    <property type="entry name" value="Gly_zipper_2TM_dom"/>
</dbReference>
<comment type="similarity">
    <text evidence="2">Belongs to the rickettsiale 17 kDa surface antigen family.</text>
</comment>
<keyword evidence="6" id="KW-0732">Signal</keyword>
<dbReference type="PANTHER" id="PTHR35603:SF2">
    <property type="entry name" value="OUTER MEMBRANE LIPOPROTEIN"/>
    <property type="match status" value="1"/>
</dbReference>
<comment type="subcellular location">
    <subcellularLocation>
        <location evidence="1">Cell outer membrane</location>
        <topology evidence="1">Lipid-anchor</topology>
    </subcellularLocation>
</comment>
<evidence type="ECO:0000313" key="9">
    <source>
        <dbReference type="Proteomes" id="UP000652430"/>
    </source>
</evidence>
<feature type="domain" description="Glycine zipper 2TM" evidence="7">
    <location>
        <begin position="85"/>
        <end position="125"/>
    </location>
</feature>
<dbReference type="Proteomes" id="UP000652430">
    <property type="component" value="Unassembled WGS sequence"/>
</dbReference>
<dbReference type="PANTHER" id="PTHR35603">
    <property type="match status" value="1"/>
</dbReference>
<evidence type="ECO:0000256" key="1">
    <source>
        <dbReference type="ARBA" id="ARBA00004459"/>
    </source>
</evidence>
<sequence length="132" mass="14305">MMKTLTLAATAIAMTASGLAATPAAAQRYDDQSYAYAQAYRDGYNRDDGYQDRRAYRDDRRYDDGRRYDDRRYYNRSRCNSGNTGTILGAIAGGLLGNTIAGRGDRTLGTVLGAGGGALAGRAIEKDGQRCR</sequence>
<reference evidence="9" key="1">
    <citation type="journal article" date="2019" name="Int. J. Syst. Evol. Microbiol.">
        <title>The Global Catalogue of Microorganisms (GCM) 10K type strain sequencing project: providing services to taxonomists for standard genome sequencing and annotation.</title>
        <authorList>
            <consortium name="The Broad Institute Genomics Platform"/>
            <consortium name="The Broad Institute Genome Sequencing Center for Infectious Disease"/>
            <person name="Wu L."/>
            <person name="Ma J."/>
        </authorList>
    </citation>
    <scope>NUCLEOTIDE SEQUENCE [LARGE SCALE GENOMIC DNA]</scope>
    <source>
        <strain evidence="9">CGMCC 1.8957</strain>
    </source>
</reference>
<feature type="chain" id="PRO_5046065601" description="17 kDa surface antigen" evidence="6">
    <location>
        <begin position="21"/>
        <end position="132"/>
    </location>
</feature>
<dbReference type="RefSeq" id="WP_189676154.1">
    <property type="nucleotide sequence ID" value="NZ_BNAQ01000002.1"/>
</dbReference>
<evidence type="ECO:0000256" key="5">
    <source>
        <dbReference type="ARBA" id="ARBA00023288"/>
    </source>
</evidence>
<evidence type="ECO:0000256" key="4">
    <source>
        <dbReference type="ARBA" id="ARBA00023136"/>
    </source>
</evidence>
<dbReference type="EMBL" id="BNAQ01000002">
    <property type="protein sequence ID" value="GHH16522.1"/>
    <property type="molecule type" value="Genomic_DNA"/>
</dbReference>
<dbReference type="InterPro" id="IPR051407">
    <property type="entry name" value="Bact_OM_lipoprot/Surf_antigen"/>
</dbReference>
<accession>A0ABQ3LHT1</accession>
<evidence type="ECO:0000259" key="7">
    <source>
        <dbReference type="Pfam" id="PF05433"/>
    </source>
</evidence>
<evidence type="ECO:0000313" key="8">
    <source>
        <dbReference type="EMBL" id="GHH16522.1"/>
    </source>
</evidence>
<proteinExistence type="inferred from homology"/>
<keyword evidence="5" id="KW-0449">Lipoprotein</keyword>
<gene>
    <name evidence="8" type="ORF">GCM10008023_20620</name>
</gene>
<dbReference type="Pfam" id="PF05433">
    <property type="entry name" value="Rick_17kDa_Anti"/>
    <property type="match status" value="1"/>
</dbReference>
<keyword evidence="9" id="KW-1185">Reference proteome</keyword>
<organism evidence="8 9">
    <name type="scientific">Sphingomonas glacialis</name>
    <dbReference type="NCBI Taxonomy" id="658225"/>
    <lineage>
        <taxon>Bacteria</taxon>
        <taxon>Pseudomonadati</taxon>
        <taxon>Pseudomonadota</taxon>
        <taxon>Alphaproteobacteria</taxon>
        <taxon>Sphingomonadales</taxon>
        <taxon>Sphingomonadaceae</taxon>
        <taxon>Sphingomonas</taxon>
    </lineage>
</organism>
<keyword evidence="4" id="KW-0472">Membrane</keyword>
<comment type="caution">
    <text evidence="8">The sequence shown here is derived from an EMBL/GenBank/DDBJ whole genome shotgun (WGS) entry which is preliminary data.</text>
</comment>
<feature type="signal peptide" evidence="6">
    <location>
        <begin position="1"/>
        <end position="20"/>
    </location>
</feature>